<dbReference type="InterPro" id="IPR003961">
    <property type="entry name" value="FN3_dom"/>
</dbReference>
<dbReference type="EMBL" id="UYRR01031008">
    <property type="protein sequence ID" value="VDK43321.1"/>
    <property type="molecule type" value="Genomic_DNA"/>
</dbReference>
<dbReference type="AlphaFoldDB" id="A0A0M3JST7"/>
<evidence type="ECO:0000256" key="2">
    <source>
        <dbReference type="SAM" id="MobiDB-lite"/>
    </source>
</evidence>
<gene>
    <name evidence="4" type="ORF">ASIM_LOCUS10619</name>
</gene>
<dbReference type="FunFam" id="2.60.40.10:FF:000028">
    <property type="entry name" value="Neuronal cell adhesion molecule"/>
    <property type="match status" value="1"/>
</dbReference>
<feature type="domain" description="Fibronectin type-III" evidence="3">
    <location>
        <begin position="280"/>
        <end position="394"/>
    </location>
</feature>
<dbReference type="InterPro" id="IPR013783">
    <property type="entry name" value="Ig-like_fold"/>
</dbReference>
<evidence type="ECO:0000313" key="6">
    <source>
        <dbReference type="WBParaSite" id="ASIM_0001106101-mRNA-1"/>
    </source>
</evidence>
<evidence type="ECO:0000313" key="5">
    <source>
        <dbReference type="Proteomes" id="UP000267096"/>
    </source>
</evidence>
<dbReference type="SMART" id="SM00060">
    <property type="entry name" value="FN3"/>
    <property type="match status" value="3"/>
</dbReference>
<dbReference type="Proteomes" id="UP000267096">
    <property type="component" value="Unassembled WGS sequence"/>
</dbReference>
<feature type="compositionally biased region" description="Basic and acidic residues" evidence="2">
    <location>
        <begin position="386"/>
        <end position="399"/>
    </location>
</feature>
<dbReference type="SUPFAM" id="SSF49265">
    <property type="entry name" value="Fibronectin type III"/>
    <property type="match status" value="2"/>
</dbReference>
<protein>
    <submittedName>
        <fullName evidence="6">Down syndrome cell adhesion molecule-like protein Dscam2</fullName>
    </submittedName>
</protein>
<sequence length="399" mass="44439">MSLSQFQLYEISVLAVNAIGKGTATMPKEVQTGELAPSSPPQKVQARALNRNSILVRWDPPEKPNGLILGYKIYYTNLEVSTPYPLWKMKQCLKEILTTHRSIGSVDVSICMAPVPRNLLTVQQEVKADEMITTLYNLETERTYYIHVQARNSKGLSPMSQLVTVITKHGIPGQPSGLSARALDSKRVQLSWEKPLHSFNIVGYSIRFNSSTGIGKELTLTSPIEKHIIDGLEPNTLYSFRVAAQSARGLGAYCEEVNVRTNQSGSISFKLILFFLPTGAPKIVDIESVSSKALMLKWEPPAEEQRNGALINYAIRWRLVDTSNENISSTFHSSSEEFVDDNQWEELIRSADQETQARIDGLDPFTIYEVSVAAGTEKGFGPSSETVRRRTAEDGKWLV</sequence>
<dbReference type="OrthoDB" id="10253954at2759"/>
<dbReference type="PRINTS" id="PR00014">
    <property type="entry name" value="FNTYPEIII"/>
</dbReference>
<dbReference type="WBParaSite" id="ASIM_0001106101-mRNA-1">
    <property type="protein sequence ID" value="ASIM_0001106101-mRNA-1"/>
    <property type="gene ID" value="ASIM_0001106101"/>
</dbReference>
<evidence type="ECO:0000259" key="3">
    <source>
        <dbReference type="PROSITE" id="PS50853"/>
    </source>
</evidence>
<dbReference type="CDD" id="cd00063">
    <property type="entry name" value="FN3"/>
    <property type="match status" value="3"/>
</dbReference>
<dbReference type="PROSITE" id="PS50853">
    <property type="entry name" value="FN3"/>
    <property type="match status" value="3"/>
</dbReference>
<dbReference type="Gene3D" id="2.60.40.10">
    <property type="entry name" value="Immunoglobulins"/>
    <property type="match status" value="3"/>
</dbReference>
<dbReference type="PANTHER" id="PTHR13817">
    <property type="entry name" value="TITIN"/>
    <property type="match status" value="1"/>
</dbReference>
<dbReference type="InterPro" id="IPR036116">
    <property type="entry name" value="FN3_sf"/>
</dbReference>
<proteinExistence type="predicted"/>
<feature type="domain" description="Fibronectin type-III" evidence="3">
    <location>
        <begin position="174"/>
        <end position="264"/>
    </location>
</feature>
<keyword evidence="1" id="KW-0677">Repeat</keyword>
<feature type="domain" description="Fibronectin type-III" evidence="3">
    <location>
        <begin position="40"/>
        <end position="170"/>
    </location>
</feature>
<keyword evidence="5" id="KW-1185">Reference proteome</keyword>
<evidence type="ECO:0000256" key="1">
    <source>
        <dbReference type="ARBA" id="ARBA00022737"/>
    </source>
</evidence>
<dbReference type="Pfam" id="PF00041">
    <property type="entry name" value="fn3"/>
    <property type="match status" value="3"/>
</dbReference>
<name>A0A0M3JST7_ANISI</name>
<reference evidence="4 5" key="2">
    <citation type="submission" date="2018-11" db="EMBL/GenBank/DDBJ databases">
        <authorList>
            <consortium name="Pathogen Informatics"/>
        </authorList>
    </citation>
    <scope>NUCLEOTIDE SEQUENCE [LARGE SCALE GENOMIC DNA]</scope>
</reference>
<evidence type="ECO:0000313" key="4">
    <source>
        <dbReference type="EMBL" id="VDK43321.1"/>
    </source>
</evidence>
<dbReference type="InterPro" id="IPR050964">
    <property type="entry name" value="Striated_Muscle_Regulatory"/>
</dbReference>
<organism evidence="6">
    <name type="scientific">Anisakis simplex</name>
    <name type="common">Herring worm</name>
    <dbReference type="NCBI Taxonomy" id="6269"/>
    <lineage>
        <taxon>Eukaryota</taxon>
        <taxon>Metazoa</taxon>
        <taxon>Ecdysozoa</taxon>
        <taxon>Nematoda</taxon>
        <taxon>Chromadorea</taxon>
        <taxon>Rhabditida</taxon>
        <taxon>Spirurina</taxon>
        <taxon>Ascaridomorpha</taxon>
        <taxon>Ascaridoidea</taxon>
        <taxon>Anisakidae</taxon>
        <taxon>Anisakis</taxon>
        <taxon>Anisakis simplex complex</taxon>
    </lineage>
</organism>
<feature type="region of interest" description="Disordered" evidence="2">
    <location>
        <begin position="379"/>
        <end position="399"/>
    </location>
</feature>
<reference evidence="6" key="1">
    <citation type="submission" date="2017-02" db="UniProtKB">
        <authorList>
            <consortium name="WormBaseParasite"/>
        </authorList>
    </citation>
    <scope>IDENTIFICATION</scope>
</reference>
<dbReference type="PANTHER" id="PTHR13817:SF173">
    <property type="entry name" value="FRAZZLED"/>
    <property type="match status" value="1"/>
</dbReference>
<accession>A0A0M3JST7</accession>